<feature type="compositionally biased region" description="Polar residues" evidence="2">
    <location>
        <begin position="816"/>
        <end position="827"/>
    </location>
</feature>
<dbReference type="EMBL" id="CAMXCT010000178">
    <property type="protein sequence ID" value="CAI3975061.1"/>
    <property type="molecule type" value="Genomic_DNA"/>
</dbReference>
<proteinExistence type="predicted"/>
<feature type="compositionally biased region" description="Basic and acidic residues" evidence="2">
    <location>
        <begin position="792"/>
        <end position="804"/>
    </location>
</feature>
<sequence length="1300" mass="145977">MPEPTGSGSEAGSSTSQVTSQLAYLVPHFDPAKDDMLIYQQKVELVTAAWPKDKYVELVTRLILNCQGSAFQKLQLHQSELLSNDESSIQKLISLLGGSWGRIPLEKQFDEAEQALYHCQQKGDESNDSYLARSEILWSRLLARKLTLEDLQAFIVLRGSSLTPEDKKRVILESDRDSAGKLTSQKVSEAIRMLGANFFMDMTGQRRGKTKVYDQHALTVEDVPESADGLIAADEMTEEDFVDTLITEGEDEDAAMIADFEAAASDVIQEDLEMAQAFTAYMEARRRLSEKYRNRGFWPTSKGSNQFNKGKFSGSGGKSFGKGSKFGKGRKTLQDRILQSNCRTCGRRGHWKAECPYKGGTTSQSGMSGNGSRTAPTTTLVTDLASSGADEALPLEFLGIAESDVWATSTFVSEDAEKLQSQKPNWVGSAMRTNPKDENLEEYSGEQVAVQVEDLSHLTLEELGPELVDFGQKHRGQSFHETWKDQEWVSWMTKHYGASTKTAHRRFLRYVELKLDYHEAHQMPIPVVPQGSLPMTTSGVQSSAKAGGPSPGMIAAKAKTRPLSQSSIHLPDMEDAGWALEPGTYTQGTMSSDPNVEAMQQRMLHLENALSRVIHHLEMTAGQTHSAQQIPIEETSDVESPHLGRNAHRFGRAEGDLETVSGRAKLFSLIASKQKVTPDKDVLQGIINAIGQTLPRVGRQEIQDHVILNQLQELFDDKQIMRVIACRGTDRTLGPPERMSPQEAPFRRSLVLMRTTGEIKYERYWEQWDRLSKRQLIRPAHPCRINVTMFAKNHESTENPENRESGSAASADRPYGSQQSMQTSLDTTADDSSRNASDITMERSTPNLPEVSPEVPSTIPENLGKQQDQRFRSLPKWEQQEIMNMHKNLGHPSNDRLSKALQVAGYRAEVVQAALELKCHICAACSPPKHQRPGTLKPSHELALREDHEIGVQEFKNLLEIRESARRAFHSADNSDTLRRAVLSSRQATPMINGAPPDEQLQESDLLVCEDLDWVFQTTASDVNAAWRCEFDVSLNSNHEMPQNQGEAWTLLATNAKKQRTEIRLSELTASEKAEFDKAKEAEVQNWIQTGTLSKVFRNQIPEDQILRALAGVLGIHVDDGIGGGNEFYQEKIKLLEKKFPFGSHKTQAFTFTGIEVTQRGAQLADALTKAMESHFLRETLRVGAYRLVDEASTLKERAKTKDRVRWLKEQNETIFCRDTWLRVRQRWEVDVDRVLLAILVRGTWPFPFKHRVLAGGSLETPLHLRSLVEKGTHCRALSLRLSQWCYPTHNIYIYTYVYI</sequence>
<keyword evidence="1" id="KW-0479">Metal-binding</keyword>
<name>A0A9P1BKJ2_9DINO</name>
<evidence type="ECO:0000313" key="4">
    <source>
        <dbReference type="EMBL" id="CAI3975061.1"/>
    </source>
</evidence>
<keyword evidence="1" id="KW-0862">Zinc</keyword>
<dbReference type="GO" id="GO:0003676">
    <property type="term" value="F:nucleic acid binding"/>
    <property type="evidence" value="ECO:0007669"/>
    <property type="project" value="InterPro"/>
</dbReference>
<evidence type="ECO:0000313" key="7">
    <source>
        <dbReference type="Proteomes" id="UP001152797"/>
    </source>
</evidence>
<gene>
    <name evidence="4" type="ORF">C1SCF055_LOCUS3423</name>
</gene>
<dbReference type="EMBL" id="CAMXCT020000178">
    <property type="protein sequence ID" value="CAL1128436.1"/>
    <property type="molecule type" value="Genomic_DNA"/>
</dbReference>
<feature type="region of interest" description="Disordered" evidence="2">
    <location>
        <begin position="791"/>
        <end position="872"/>
    </location>
</feature>
<evidence type="ECO:0000259" key="3">
    <source>
        <dbReference type="PROSITE" id="PS50158"/>
    </source>
</evidence>
<evidence type="ECO:0000313" key="6">
    <source>
        <dbReference type="EMBL" id="CAL4762373.1"/>
    </source>
</evidence>
<comment type="caution">
    <text evidence="4">The sequence shown here is derived from an EMBL/GenBank/DDBJ whole genome shotgun (WGS) entry which is preliminary data.</text>
</comment>
<dbReference type="PROSITE" id="PS50158">
    <property type="entry name" value="ZF_CCHC"/>
    <property type="match status" value="1"/>
</dbReference>
<feature type="compositionally biased region" description="Polar residues" evidence="2">
    <location>
        <begin position="834"/>
        <end position="847"/>
    </location>
</feature>
<keyword evidence="7" id="KW-1185">Reference proteome</keyword>
<dbReference type="SUPFAM" id="SSF57756">
    <property type="entry name" value="Retrovirus zinc finger-like domains"/>
    <property type="match status" value="1"/>
</dbReference>
<reference evidence="5" key="2">
    <citation type="submission" date="2024-04" db="EMBL/GenBank/DDBJ databases">
        <authorList>
            <person name="Chen Y."/>
            <person name="Shah S."/>
            <person name="Dougan E. K."/>
            <person name="Thang M."/>
            <person name="Chan C."/>
        </authorList>
    </citation>
    <scope>NUCLEOTIDE SEQUENCE [LARGE SCALE GENOMIC DNA]</scope>
</reference>
<dbReference type="InterPro" id="IPR036875">
    <property type="entry name" value="Znf_CCHC_sf"/>
</dbReference>
<protein>
    <submittedName>
        <fullName evidence="6">CCHC-type domain-containing protein</fullName>
    </submittedName>
</protein>
<evidence type="ECO:0000313" key="5">
    <source>
        <dbReference type="EMBL" id="CAL1128436.1"/>
    </source>
</evidence>
<dbReference type="OrthoDB" id="1099063at2759"/>
<feature type="domain" description="CCHC-type" evidence="3">
    <location>
        <begin position="342"/>
        <end position="356"/>
    </location>
</feature>
<accession>A0A9P1BKJ2</accession>
<dbReference type="GO" id="GO:0008270">
    <property type="term" value="F:zinc ion binding"/>
    <property type="evidence" value="ECO:0007669"/>
    <property type="project" value="UniProtKB-KW"/>
</dbReference>
<organism evidence="4">
    <name type="scientific">Cladocopium goreaui</name>
    <dbReference type="NCBI Taxonomy" id="2562237"/>
    <lineage>
        <taxon>Eukaryota</taxon>
        <taxon>Sar</taxon>
        <taxon>Alveolata</taxon>
        <taxon>Dinophyceae</taxon>
        <taxon>Suessiales</taxon>
        <taxon>Symbiodiniaceae</taxon>
        <taxon>Cladocopium</taxon>
    </lineage>
</organism>
<dbReference type="InterPro" id="IPR001878">
    <property type="entry name" value="Znf_CCHC"/>
</dbReference>
<dbReference type="Proteomes" id="UP001152797">
    <property type="component" value="Unassembled WGS sequence"/>
</dbReference>
<dbReference type="EMBL" id="CAMXCT030000178">
    <property type="protein sequence ID" value="CAL4762373.1"/>
    <property type="molecule type" value="Genomic_DNA"/>
</dbReference>
<reference evidence="4" key="1">
    <citation type="submission" date="2022-10" db="EMBL/GenBank/DDBJ databases">
        <authorList>
            <person name="Chen Y."/>
            <person name="Dougan E. K."/>
            <person name="Chan C."/>
            <person name="Rhodes N."/>
            <person name="Thang M."/>
        </authorList>
    </citation>
    <scope>NUCLEOTIDE SEQUENCE</scope>
</reference>
<keyword evidence="1" id="KW-0863">Zinc-finger</keyword>
<evidence type="ECO:0000256" key="1">
    <source>
        <dbReference type="PROSITE-ProRule" id="PRU00047"/>
    </source>
</evidence>
<evidence type="ECO:0000256" key="2">
    <source>
        <dbReference type="SAM" id="MobiDB-lite"/>
    </source>
</evidence>